<comment type="caution">
    <text evidence="3">The sequence shown here is derived from an EMBL/GenBank/DDBJ whole genome shotgun (WGS) entry which is preliminary data.</text>
</comment>
<dbReference type="Gene3D" id="1.20.144.10">
    <property type="entry name" value="Phosphatidic acid phosphatase type 2/haloperoxidase"/>
    <property type="match status" value="1"/>
</dbReference>
<accession>A0A133XFA3</accession>
<keyword evidence="4" id="KW-1185">Reference proteome</keyword>
<dbReference type="SMART" id="SM00014">
    <property type="entry name" value="acidPPc"/>
    <property type="match status" value="1"/>
</dbReference>
<name>A0A133XFA3_9RHOO</name>
<keyword evidence="1" id="KW-1133">Transmembrane helix</keyword>
<dbReference type="AlphaFoldDB" id="A0A133XFA3"/>
<organism evidence="3 4">
    <name type="scientific">Dechloromonas denitrificans</name>
    <dbReference type="NCBI Taxonomy" id="281362"/>
    <lineage>
        <taxon>Bacteria</taxon>
        <taxon>Pseudomonadati</taxon>
        <taxon>Pseudomonadota</taxon>
        <taxon>Betaproteobacteria</taxon>
        <taxon>Rhodocyclales</taxon>
        <taxon>Azonexaceae</taxon>
        <taxon>Dechloromonas</taxon>
    </lineage>
</organism>
<feature type="transmembrane region" description="Helical" evidence="1">
    <location>
        <begin position="204"/>
        <end position="223"/>
    </location>
</feature>
<keyword evidence="1" id="KW-0812">Transmembrane</keyword>
<dbReference type="InterPro" id="IPR000326">
    <property type="entry name" value="PAP2/HPO"/>
</dbReference>
<keyword evidence="1" id="KW-0472">Membrane</keyword>
<dbReference type="InterPro" id="IPR026841">
    <property type="entry name" value="Aur1/Ipt1"/>
</dbReference>
<feature type="transmembrane region" description="Helical" evidence="1">
    <location>
        <begin position="180"/>
        <end position="198"/>
    </location>
</feature>
<proteinExistence type="predicted"/>
<evidence type="ECO:0000313" key="3">
    <source>
        <dbReference type="EMBL" id="KXB29640.1"/>
    </source>
</evidence>
<feature type="transmembrane region" description="Helical" evidence="1">
    <location>
        <begin position="72"/>
        <end position="90"/>
    </location>
</feature>
<dbReference type="STRING" id="281362.AT959_17040"/>
<reference evidence="3 4" key="1">
    <citation type="submission" date="2015-12" db="EMBL/GenBank/DDBJ databases">
        <title>Nitrous oxide reduction kinetics distinguish bacteria harboring typical versus atypical NosZ.</title>
        <authorList>
            <person name="Yoon S."/>
            <person name="Nissen S."/>
            <person name="Park D."/>
            <person name="Sanford R.A."/>
            <person name="Loeffler F.E."/>
        </authorList>
    </citation>
    <scope>NUCLEOTIDE SEQUENCE [LARGE SCALE GENOMIC DNA]</scope>
    <source>
        <strain evidence="3 4">ATCC BAA-841</strain>
    </source>
</reference>
<protein>
    <recommendedName>
        <fullName evidence="2">Phosphatidic acid phosphatase type 2/haloperoxidase domain-containing protein</fullName>
    </recommendedName>
</protein>
<evidence type="ECO:0000256" key="1">
    <source>
        <dbReference type="SAM" id="Phobius"/>
    </source>
</evidence>
<dbReference type="Pfam" id="PF14378">
    <property type="entry name" value="PAP2_3"/>
    <property type="match status" value="1"/>
</dbReference>
<evidence type="ECO:0000259" key="2">
    <source>
        <dbReference type="SMART" id="SM00014"/>
    </source>
</evidence>
<dbReference type="Proteomes" id="UP000070186">
    <property type="component" value="Unassembled WGS sequence"/>
</dbReference>
<dbReference type="EMBL" id="LODL01000035">
    <property type="protein sequence ID" value="KXB29640.1"/>
    <property type="molecule type" value="Genomic_DNA"/>
</dbReference>
<feature type="transmembrane region" description="Helical" evidence="1">
    <location>
        <begin position="102"/>
        <end position="124"/>
    </location>
</feature>
<gene>
    <name evidence="3" type="ORF">AT959_17040</name>
</gene>
<evidence type="ECO:0000313" key="4">
    <source>
        <dbReference type="Proteomes" id="UP000070186"/>
    </source>
</evidence>
<sequence>MFAFERFAAPFVELPIQAPWYRQLVARLVLLAPLKAVGTMLFMAFFFWAYFAILRNPVTPPTVMPLTAVDEWIAFTPAAFPVYASLWVYVSLPPALFNSRRSLLLFGAWIGALCLSCLITFWLWPTAVPASLIDWAQYPEMALIKGLDASGNACPSLHVASAVFSAVWLERLLRRVGAPLLLRGSSIAYCLAILWSTVAIRQHVVLDVVAGLIVGLAFAWPSLRQVTAAAGEDAI</sequence>
<feature type="domain" description="Phosphatidic acid phosphatase type 2/haloperoxidase" evidence="2">
    <location>
        <begin position="103"/>
        <end position="223"/>
    </location>
</feature>
<dbReference type="RefSeq" id="WP_066885654.1">
    <property type="nucleotide sequence ID" value="NZ_LODL01000035.1"/>
</dbReference>
<feature type="transmembrane region" description="Helical" evidence="1">
    <location>
        <begin position="28"/>
        <end position="52"/>
    </location>
</feature>